<dbReference type="EMBL" id="QRHL01000002">
    <property type="protein sequence ID" value="RHF74273.1"/>
    <property type="molecule type" value="Genomic_DNA"/>
</dbReference>
<dbReference type="Proteomes" id="UP000284676">
    <property type="component" value="Unassembled WGS sequence"/>
</dbReference>
<name>A0A414Q0E2_FUSMR</name>
<organism evidence="2 3">
    <name type="scientific">Fusobacterium mortiferum</name>
    <dbReference type="NCBI Taxonomy" id="850"/>
    <lineage>
        <taxon>Bacteria</taxon>
        <taxon>Fusobacteriati</taxon>
        <taxon>Fusobacteriota</taxon>
        <taxon>Fusobacteriia</taxon>
        <taxon>Fusobacteriales</taxon>
        <taxon>Fusobacteriaceae</taxon>
        <taxon>Fusobacterium</taxon>
    </lineage>
</organism>
<accession>A0A414Q0E2</accession>
<reference evidence="2 3" key="1">
    <citation type="submission" date="2018-08" db="EMBL/GenBank/DDBJ databases">
        <title>A genome reference for cultivated species of the human gut microbiota.</title>
        <authorList>
            <person name="Zou Y."/>
            <person name="Xue W."/>
            <person name="Luo G."/>
        </authorList>
    </citation>
    <scope>NUCLEOTIDE SEQUENCE [LARGE SCALE GENOMIC DNA]</scope>
    <source>
        <strain evidence="2 3">AM25-1</strain>
    </source>
</reference>
<dbReference type="AlphaFoldDB" id="A0A414Q0E2"/>
<dbReference type="RefSeq" id="WP_118233977.1">
    <property type="nucleotide sequence ID" value="NZ_CAEUHP010000001.1"/>
</dbReference>
<keyword evidence="1" id="KW-0472">Membrane</keyword>
<feature type="transmembrane region" description="Helical" evidence="1">
    <location>
        <begin position="7"/>
        <end position="30"/>
    </location>
</feature>
<gene>
    <name evidence="2" type="ORF">DW663_02060</name>
</gene>
<evidence type="ECO:0008006" key="4">
    <source>
        <dbReference type="Google" id="ProtNLM"/>
    </source>
</evidence>
<proteinExistence type="predicted"/>
<sequence length="183" mass="21969">MKNRKGFCFINILLQISLILLLLSFGFIYFKKLIEREELIRAKTEIYEVFTTYGIKAHNSRTNYEVKLDYLKKNITISQMSVIDKEIIHLPQNLKYITIFDKQTQEKFNAKITSHGNITPSFSIYIFDYNDIAQYRISFYGFDLIKYMQINVYRNINDTIPKYNTILNFHNKWTTTNPKWKEE</sequence>
<comment type="caution">
    <text evidence="2">The sequence shown here is derived from an EMBL/GenBank/DDBJ whole genome shotgun (WGS) entry which is preliminary data.</text>
</comment>
<evidence type="ECO:0000313" key="3">
    <source>
        <dbReference type="Proteomes" id="UP000284676"/>
    </source>
</evidence>
<evidence type="ECO:0000256" key="1">
    <source>
        <dbReference type="SAM" id="Phobius"/>
    </source>
</evidence>
<protein>
    <recommendedName>
        <fullName evidence="4">DUF4860 domain-containing protein</fullName>
    </recommendedName>
</protein>
<keyword evidence="1" id="KW-1133">Transmembrane helix</keyword>
<evidence type="ECO:0000313" key="2">
    <source>
        <dbReference type="EMBL" id="RHF74273.1"/>
    </source>
</evidence>
<keyword evidence="1" id="KW-0812">Transmembrane</keyword>